<protein>
    <submittedName>
        <fullName evidence="2">Uncharacterized protein</fullName>
    </submittedName>
</protein>
<feature type="region of interest" description="Disordered" evidence="1">
    <location>
        <begin position="225"/>
        <end position="256"/>
    </location>
</feature>
<dbReference type="AlphaFoldDB" id="A0AAN8MKH6"/>
<evidence type="ECO:0000313" key="2">
    <source>
        <dbReference type="EMBL" id="KAK6333100.1"/>
    </source>
</evidence>
<feature type="compositionally biased region" description="Polar residues" evidence="1">
    <location>
        <begin position="14"/>
        <end position="26"/>
    </location>
</feature>
<feature type="region of interest" description="Disordered" evidence="1">
    <location>
        <begin position="353"/>
        <end position="386"/>
    </location>
</feature>
<comment type="caution">
    <text evidence="2">The sequence shown here is derived from an EMBL/GenBank/DDBJ whole genome shotgun (WGS) entry which is preliminary data.</text>
</comment>
<dbReference type="Proteomes" id="UP001313282">
    <property type="component" value="Unassembled WGS sequence"/>
</dbReference>
<gene>
    <name evidence="2" type="ORF">TWF718_010923</name>
</gene>
<evidence type="ECO:0000256" key="1">
    <source>
        <dbReference type="SAM" id="MobiDB-lite"/>
    </source>
</evidence>
<name>A0AAN8MKH6_9PEZI</name>
<proteinExistence type="predicted"/>
<reference evidence="2 3" key="1">
    <citation type="submission" date="2019-10" db="EMBL/GenBank/DDBJ databases">
        <authorList>
            <person name="Palmer J.M."/>
        </authorList>
    </citation>
    <scope>NUCLEOTIDE SEQUENCE [LARGE SCALE GENOMIC DNA]</scope>
    <source>
        <strain evidence="2 3">TWF718</strain>
    </source>
</reference>
<evidence type="ECO:0000313" key="3">
    <source>
        <dbReference type="Proteomes" id="UP001313282"/>
    </source>
</evidence>
<organism evidence="2 3">
    <name type="scientific">Orbilia javanica</name>
    <dbReference type="NCBI Taxonomy" id="47235"/>
    <lineage>
        <taxon>Eukaryota</taxon>
        <taxon>Fungi</taxon>
        <taxon>Dikarya</taxon>
        <taxon>Ascomycota</taxon>
        <taxon>Pezizomycotina</taxon>
        <taxon>Orbiliomycetes</taxon>
        <taxon>Orbiliales</taxon>
        <taxon>Orbiliaceae</taxon>
        <taxon>Orbilia</taxon>
    </lineage>
</organism>
<accession>A0AAN8MKH6</accession>
<feature type="region of interest" description="Disordered" evidence="1">
    <location>
        <begin position="1"/>
        <end position="91"/>
    </location>
</feature>
<sequence length="412" mass="44260">MNPSTILSAKDTAMPSQSAVPTTFATGSLPEDGTSTQDAAVAPDSKQAPESIRWSDYDDDDDDWVPEILLPKPTEPQASSQGPELGEEPQSQEIVEVGGGEGEIPDNGIWYDERFGQYVYGGEPISCINGDLVTPQEWIHDPNFEGFWQDKVTKRVHLYCQNPLALAVHANGQSRWLNDSYYWARHPMTVPLSKYELLTSEFNSIAPNPTRRGGPSMGKAEWARGATTRELGPPVVASSDTPPTEMPTGHGEADEGPANEVACAAEEAEQVGGKISEEAIPADSEVVGVSVNHQDVSGPSELVPTPPVLLPPQPTAIAAAATDTDADAADIPSPRPPEGPVLMTPLEFLISRGLYRDRPPPPRQKNAEGPVKSRLQGLRPSWASKLRSPVRSLTTAYRKAGDKIAHKCVAPA</sequence>
<keyword evidence="3" id="KW-1185">Reference proteome</keyword>
<dbReference type="EMBL" id="JAVHNR010000009">
    <property type="protein sequence ID" value="KAK6333100.1"/>
    <property type="molecule type" value="Genomic_DNA"/>
</dbReference>